<dbReference type="EMBL" id="CAXAMN010017380">
    <property type="protein sequence ID" value="CAK9050391.1"/>
    <property type="molecule type" value="Genomic_DNA"/>
</dbReference>
<evidence type="ECO:0000313" key="2">
    <source>
        <dbReference type="Proteomes" id="UP001642484"/>
    </source>
</evidence>
<sequence>MTDPSAKLVTNPQRLQLVLSFLPANEAFGAAKVSQAFRKAQEPLDARVFLSQIRPETWLHKNEMDQDFNRCLLRDWHLCLRHSAMQVAYVDYRQHLIYIEPSCSLTGAPQGSDPFPVAVDNENYRCSIEPFNSDCLWWDCLQGELFEWPRKADNYVEALPQLDPVPPGAGYVPVELPVEPEAVPAPQGAVFADPEGPGDVPVELPFELEAVPGYHGSLAIPKFPDDVMVILSLNAAWFNYSFWTRQLQGMFLLRDGRFLLVGSCEMQGTIDSQASARVYRGFVANSLASLVTFGQDPRSREILRTRVVGPDDAKPSVKPTELLVSIPRVQSDDAQDFEKRFGPFRRASKSCENVLFSTLEVDQDEGRKNLQVGDRVRVVRRGDTFIWSSCRAEAWAAPQGAVSPQLDTKYLERASQEDGRFTTFSGGCHLGLRRDRWYEAEVVHLNADNTLDLKYIQPREWSNGASGFTDGQGNDRSDTPIEADVAIERAKVLPKSRWYWAFQDVWELCGGFSSVSLSFADRGGPSVRCFANSNCGEAEKEAESKAAEVPFLKLADVFADTAEAHRFRCKTLFEEKDVFDRKDIKDIEKLSAETVYTDGRLYPRGDHMALCKRLFLQLLRTSFWDKWIAQGGESPSKIIHLFKKDKFVRLIIQ</sequence>
<accession>A0ABP0MGT3</accession>
<name>A0ABP0MGT3_9DINO</name>
<protein>
    <submittedName>
        <fullName evidence="1">Uncharacterized protein</fullName>
    </submittedName>
</protein>
<evidence type="ECO:0000313" key="1">
    <source>
        <dbReference type="EMBL" id="CAK9050391.1"/>
    </source>
</evidence>
<organism evidence="1 2">
    <name type="scientific">Durusdinium trenchii</name>
    <dbReference type="NCBI Taxonomy" id="1381693"/>
    <lineage>
        <taxon>Eukaryota</taxon>
        <taxon>Sar</taxon>
        <taxon>Alveolata</taxon>
        <taxon>Dinophyceae</taxon>
        <taxon>Suessiales</taxon>
        <taxon>Symbiodiniaceae</taxon>
        <taxon>Durusdinium</taxon>
    </lineage>
</organism>
<proteinExistence type="predicted"/>
<comment type="caution">
    <text evidence="1">The sequence shown here is derived from an EMBL/GenBank/DDBJ whole genome shotgun (WGS) entry which is preliminary data.</text>
</comment>
<gene>
    <name evidence="1" type="ORF">CCMP2556_LOCUS25695</name>
</gene>
<dbReference type="Proteomes" id="UP001642484">
    <property type="component" value="Unassembled WGS sequence"/>
</dbReference>
<reference evidence="1 2" key="1">
    <citation type="submission" date="2024-02" db="EMBL/GenBank/DDBJ databases">
        <authorList>
            <person name="Chen Y."/>
            <person name="Shah S."/>
            <person name="Dougan E. K."/>
            <person name="Thang M."/>
            <person name="Chan C."/>
        </authorList>
    </citation>
    <scope>NUCLEOTIDE SEQUENCE [LARGE SCALE GENOMIC DNA]</scope>
</reference>
<keyword evidence="2" id="KW-1185">Reference proteome</keyword>